<dbReference type="EMBL" id="CAJJDN010000063">
    <property type="protein sequence ID" value="CAD8094696.1"/>
    <property type="molecule type" value="Genomic_DNA"/>
</dbReference>
<evidence type="ECO:0008006" key="5">
    <source>
        <dbReference type="Google" id="ProtNLM"/>
    </source>
</evidence>
<dbReference type="AlphaFoldDB" id="A0A8S1NXI7"/>
<gene>
    <name evidence="3" type="ORF">PSON_ATCC_30995.1.T0630012</name>
</gene>
<reference evidence="3" key="1">
    <citation type="submission" date="2021-01" db="EMBL/GenBank/DDBJ databases">
        <authorList>
            <consortium name="Genoscope - CEA"/>
            <person name="William W."/>
        </authorList>
    </citation>
    <scope>NUCLEOTIDE SEQUENCE</scope>
</reference>
<proteinExistence type="predicted"/>
<comment type="caution">
    <text evidence="3">The sequence shown here is derived from an EMBL/GenBank/DDBJ whole genome shotgun (WGS) entry which is preliminary data.</text>
</comment>
<evidence type="ECO:0000313" key="3">
    <source>
        <dbReference type="EMBL" id="CAD8094696.1"/>
    </source>
</evidence>
<feature type="region of interest" description="Disordered" evidence="2">
    <location>
        <begin position="184"/>
        <end position="226"/>
    </location>
</feature>
<accession>A0A8S1NXI7</accession>
<sequence length="294" mass="35305">MIHTGVSIVDYQYIYEQHPLYQNPYEFTISPQYHFTPSNINYESQLEEESKIKKQAKNNKKNKKKELLFNTQNQIEQPIQQNEMILQQIIPTEYSIQQGTLLPQQQSHLITQQNLSTSKQIVKSNKLTKKLKKENINIGHWSTIEHTNYINFLSQYENIMNSSMMKKTSKIFKLMSELIGTRTPSQCRSHHQKFNPYTSKVNNQKRQPRTQRNQTTKKKQINHQTHQSNQLIDNDFHYFTQDKINQYSPFIFDYQLNQQENQIQPENPNCFIQTPFEYEDDLKLRQDYRNLLEY</sequence>
<organism evidence="3 4">
    <name type="scientific">Paramecium sonneborni</name>
    <dbReference type="NCBI Taxonomy" id="65129"/>
    <lineage>
        <taxon>Eukaryota</taxon>
        <taxon>Sar</taxon>
        <taxon>Alveolata</taxon>
        <taxon>Ciliophora</taxon>
        <taxon>Intramacronucleata</taxon>
        <taxon>Oligohymenophorea</taxon>
        <taxon>Peniculida</taxon>
        <taxon>Parameciidae</taxon>
        <taxon>Paramecium</taxon>
    </lineage>
</organism>
<dbReference type="OrthoDB" id="308887at2759"/>
<evidence type="ECO:0000256" key="1">
    <source>
        <dbReference type="SAM" id="Coils"/>
    </source>
</evidence>
<keyword evidence="1" id="KW-0175">Coiled coil</keyword>
<feature type="coiled-coil region" evidence="1">
    <location>
        <begin position="39"/>
        <end position="66"/>
    </location>
</feature>
<evidence type="ECO:0000256" key="2">
    <source>
        <dbReference type="SAM" id="MobiDB-lite"/>
    </source>
</evidence>
<name>A0A8S1NXI7_9CILI</name>
<feature type="compositionally biased region" description="Polar residues" evidence="2">
    <location>
        <begin position="195"/>
        <end position="214"/>
    </location>
</feature>
<evidence type="ECO:0000313" key="4">
    <source>
        <dbReference type="Proteomes" id="UP000692954"/>
    </source>
</evidence>
<keyword evidence="4" id="KW-1185">Reference proteome</keyword>
<dbReference type="Proteomes" id="UP000692954">
    <property type="component" value="Unassembled WGS sequence"/>
</dbReference>
<protein>
    <recommendedName>
        <fullName evidence="5">Myb-like domain-containing protein</fullName>
    </recommendedName>
</protein>